<dbReference type="Pfam" id="PF01915">
    <property type="entry name" value="Glyco_hydro_3_C"/>
    <property type="match status" value="1"/>
</dbReference>
<evidence type="ECO:0000259" key="5">
    <source>
        <dbReference type="Pfam" id="PF18559"/>
    </source>
</evidence>
<dbReference type="GO" id="GO:0009251">
    <property type="term" value="P:glucan catabolic process"/>
    <property type="evidence" value="ECO:0007669"/>
    <property type="project" value="TreeGrafter"/>
</dbReference>
<dbReference type="GO" id="GO:0008422">
    <property type="term" value="F:beta-glucosidase activity"/>
    <property type="evidence" value="ECO:0007669"/>
    <property type="project" value="TreeGrafter"/>
</dbReference>
<dbReference type="EMBL" id="CP004885">
    <property type="protein sequence ID" value="AGX88163.1"/>
    <property type="molecule type" value="Genomic_DNA"/>
</dbReference>
<feature type="domain" description="ExoP galactose-binding-like" evidence="5">
    <location>
        <begin position="958"/>
        <end position="1083"/>
    </location>
</feature>
<dbReference type="KEGG" id="cbx:Cenrod_2092"/>
<dbReference type="InterPro" id="IPR002772">
    <property type="entry name" value="Glyco_hydro_3_C"/>
</dbReference>
<dbReference type="SUPFAM" id="SSF52279">
    <property type="entry name" value="Beta-D-glucan exohydrolase, C-terminal domain"/>
    <property type="match status" value="1"/>
</dbReference>
<evidence type="ECO:0000256" key="1">
    <source>
        <dbReference type="ARBA" id="ARBA00022801"/>
    </source>
</evidence>
<dbReference type="OrthoDB" id="9781691at2"/>
<feature type="domain" description="ExoP galactose-binding-like" evidence="5">
    <location>
        <begin position="727"/>
        <end position="880"/>
    </location>
</feature>
<dbReference type="Gene3D" id="3.40.50.1700">
    <property type="entry name" value="Glycoside hydrolase family 3 C-terminal domain"/>
    <property type="match status" value="1"/>
</dbReference>
<dbReference type="Proteomes" id="UP000017184">
    <property type="component" value="Chromosome"/>
</dbReference>
<dbReference type="Pfam" id="PF00933">
    <property type="entry name" value="Glyco_hydro_3"/>
    <property type="match status" value="1"/>
</dbReference>
<dbReference type="PROSITE" id="PS51257">
    <property type="entry name" value="PROKAR_LIPOPROTEIN"/>
    <property type="match status" value="1"/>
</dbReference>
<dbReference type="Pfam" id="PF18559">
    <property type="entry name" value="Exop_C"/>
    <property type="match status" value="3"/>
</dbReference>
<dbReference type="HOGENOM" id="CLU_004542_9_1_4"/>
<dbReference type="Gene3D" id="2.60.120.430">
    <property type="entry name" value="Galactose-binding lectin"/>
    <property type="match status" value="3"/>
</dbReference>
<dbReference type="Gene3D" id="3.20.20.300">
    <property type="entry name" value="Glycoside hydrolase, family 3, N-terminal domain"/>
    <property type="match status" value="1"/>
</dbReference>
<evidence type="ECO:0000259" key="3">
    <source>
        <dbReference type="Pfam" id="PF00933"/>
    </source>
</evidence>
<dbReference type="eggNOG" id="COG1472">
    <property type="taxonomic scope" value="Bacteria"/>
</dbReference>
<dbReference type="PANTHER" id="PTHR30620:SF77">
    <property type="entry name" value="LYSOSOMAL BETA GLUCOSIDASE-LIKE"/>
    <property type="match status" value="1"/>
</dbReference>
<feature type="domain" description="Glycoside hydrolase family 3 N-terminal" evidence="3">
    <location>
        <begin position="79"/>
        <end position="402"/>
    </location>
</feature>
<feature type="signal peptide" evidence="2">
    <location>
        <begin position="1"/>
        <end position="24"/>
    </location>
</feature>
<dbReference type="InterPro" id="IPR036962">
    <property type="entry name" value="Glyco_hydro_3_N_sf"/>
</dbReference>
<name>U5ND43_9BURK</name>
<keyword evidence="1" id="KW-0378">Hydrolase</keyword>
<dbReference type="PRINTS" id="PR00133">
    <property type="entry name" value="GLHYDRLASE3"/>
</dbReference>
<dbReference type="InterPro" id="IPR041443">
    <property type="entry name" value="Exop_C"/>
</dbReference>
<reference evidence="6 7" key="1">
    <citation type="journal article" date="2013" name="Genome Biol.">
        <title>Genomic analysis reveals key aspects of prokaryotic symbiosis in the phototrophic consortium "Chlorochromatium aggregatum".</title>
        <authorList>
            <person name="Liu Z."/>
            <person name="Muller J."/>
            <person name="Li T."/>
            <person name="Alvey R.M."/>
            <person name="Vogl K."/>
            <person name="Frigaard N.U."/>
            <person name="Rockwell N.C."/>
            <person name="Boyd E.S."/>
            <person name="Tomsho L.P."/>
            <person name="Schuster S.C."/>
            <person name="Henke P."/>
            <person name="Rohde M."/>
            <person name="Overmann J."/>
            <person name="Bryant D.A."/>
        </authorList>
    </citation>
    <scope>NUCLEOTIDE SEQUENCE [LARGE SCALE GENOMIC DNA]</scope>
    <source>
        <strain evidence="6">CR</strain>
    </source>
</reference>
<protein>
    <submittedName>
        <fullName evidence="6">Beta-glucosidase</fullName>
    </submittedName>
</protein>
<dbReference type="RefSeq" id="WP_022775211.1">
    <property type="nucleotide sequence ID" value="NC_022576.1"/>
</dbReference>
<dbReference type="PANTHER" id="PTHR30620">
    <property type="entry name" value="PERIPLASMIC BETA-GLUCOSIDASE-RELATED"/>
    <property type="match status" value="1"/>
</dbReference>
<dbReference type="PATRIC" id="fig|946483.4.peg.2107"/>
<gene>
    <name evidence="6" type="ORF">Cenrod_2092</name>
</gene>
<dbReference type="InterPro" id="IPR036881">
    <property type="entry name" value="Glyco_hydro_3_C_sf"/>
</dbReference>
<keyword evidence="2" id="KW-0732">Signal</keyword>
<keyword evidence="7" id="KW-1185">Reference proteome</keyword>
<feature type="domain" description="ExoP galactose-binding-like" evidence="5">
    <location>
        <begin position="1159"/>
        <end position="1287"/>
    </location>
</feature>
<sequence length="1301" mass="139007">MRTFFPYSRNAVALAAALTVAIMAGCGGGSSTDDPSTDDPGTTTGLSYTPLTDWPTLVSDIQKNATIEQEVKALVDSMTLAEKVGQMVQPETISITPAEVGQYFIGSVLSGGGTWPDGNKTASAADWVQRADDYWAASQTTRLKVPVMWGIDAVHGHNNVYKATIFPHNIGLGAANDPALIQRIGEATAMQLAATGTDWNFGPTVAVARDDRWGRTYESYSEDPKIVNDYASRMVKGLQGDFTRTTSPNVIATAKHFIGDGGTDLGDNEGVNKSSKIDMINIHGWGYYSAIDAGVQTVMASFSSWVSDGITVGKMHGSKEMLTDVLKTKMGFDGLVIGDWNGHAQVTGCTNTSCAAAINAGVDIIMVPADWKAFLTDTITKVESNTIPIARINDAVTRILRVKKRAGLFAALRPTQRANAGVEAKLLHRDLAREAVRKSLVLLKNNGEVLPLQRGKRILVVGKSADSIPNQMGGWSLTWQGTSNTNADFPNADSILAGIREAAGTFNVTYSKDATGVDPTQFDAVIAVLGEEPYAESQGDIDPMADTGTLEHALRAPDDLAVLNKVSGKGKPVVTVFIAGRPLVVNKELNRSNAFVMAWLPGSEGKGVADVLFRKADGSVNVGFTGKLSFSWPKSECQSPLNVGSDRTTYATDNTPLFAYGYGLRYGDNKTVANQTEPTRNYGCGQSAPVVVPPATEELAFFKNGSAQTDFTLALGSSVGTDNWYKPVGTQSSLTVAPIQIETGKQITAAGDAFQITVSPNNGEGQVYIQYTQNGTHGGSNDLSSYAADGANTALVFDTIVHTAPSGEVEMRIADAWPKIATMSAKNLFKSMQVGTKYTAKVPLTCFTKKDAFSFKKVATPFLLGVANASFSASFANIRWVPGAADDADASCESVTPSGSTTTAELALLNQTVPSPYGMYLGSATAPTSGASGANTWRQPISAVLPAMSVVTDPTNVSAKKVTWTGTELGQVYIQRSDEKPTGDVTQYQNKDTALVFDAQVYQAPQGVVTMQLDSQWPNRALWTATQMFKNIGTTKKTVKVPLSCFVNTTADQSTGFHYDKALTLFFVGTDKAFQASFSNIRWVVGAAKDVDAVQCDGTFPSVSPTTPELALLNQTVPSPYGMYLGSATAPTSGASGENWWRQPISAVLPAMSVVTDPTDASAKKVTWTGTELGQVYIQRSDEKPTGDVTQYQNKDTALVFDAQVYQAPQGVVTMQLDSQWPNRALWTATQMFQNLGTTKKTVKVPLSCFVNTTDDHSTGFHYDKALTLFFVGTNKQFQASFSNIRWVVGAAKDADAVLCN</sequence>
<dbReference type="STRING" id="946483.Cenrod_2092"/>
<evidence type="ECO:0000313" key="7">
    <source>
        <dbReference type="Proteomes" id="UP000017184"/>
    </source>
</evidence>
<organism evidence="6 7">
    <name type="scientific">Candidatus Symbiobacter mobilis CR</name>
    <dbReference type="NCBI Taxonomy" id="946483"/>
    <lineage>
        <taxon>Bacteria</taxon>
        <taxon>Pseudomonadati</taxon>
        <taxon>Pseudomonadota</taxon>
        <taxon>Betaproteobacteria</taxon>
        <taxon>Burkholderiales</taxon>
        <taxon>Comamonadaceae</taxon>
    </lineage>
</organism>
<dbReference type="SUPFAM" id="SSF51445">
    <property type="entry name" value="(Trans)glycosidases"/>
    <property type="match status" value="1"/>
</dbReference>
<evidence type="ECO:0000256" key="2">
    <source>
        <dbReference type="SAM" id="SignalP"/>
    </source>
</evidence>
<dbReference type="InterPro" id="IPR017853">
    <property type="entry name" value="GH"/>
</dbReference>
<evidence type="ECO:0000259" key="4">
    <source>
        <dbReference type="Pfam" id="PF01915"/>
    </source>
</evidence>
<proteinExistence type="predicted"/>
<feature type="chain" id="PRO_5004662909" evidence="2">
    <location>
        <begin position="25"/>
        <end position="1301"/>
    </location>
</feature>
<evidence type="ECO:0000313" key="6">
    <source>
        <dbReference type="EMBL" id="AGX88163.1"/>
    </source>
</evidence>
<accession>U5ND43</accession>
<dbReference type="InterPro" id="IPR001764">
    <property type="entry name" value="Glyco_hydro_3_N"/>
</dbReference>
<dbReference type="InterPro" id="IPR051915">
    <property type="entry name" value="Cellulose_Degrad_GH3"/>
</dbReference>
<feature type="domain" description="Glycoside hydrolase family 3 C-terminal" evidence="4">
    <location>
        <begin position="440"/>
        <end position="666"/>
    </location>
</feature>